<dbReference type="PANTHER" id="PTHR30514:SF1">
    <property type="entry name" value="HTH-TYPE TRANSCRIPTIONAL REGULATOR HEXR-RELATED"/>
    <property type="match status" value="1"/>
</dbReference>
<evidence type="ECO:0000313" key="7">
    <source>
        <dbReference type="Proteomes" id="UP001260872"/>
    </source>
</evidence>
<dbReference type="InterPro" id="IPR000281">
    <property type="entry name" value="HTH_RpiR"/>
</dbReference>
<organism evidence="6 7">
    <name type="scientific">Nesterenkonia flava</name>
    <dbReference type="NCBI Taxonomy" id="469799"/>
    <lineage>
        <taxon>Bacteria</taxon>
        <taxon>Bacillati</taxon>
        <taxon>Actinomycetota</taxon>
        <taxon>Actinomycetes</taxon>
        <taxon>Micrococcales</taxon>
        <taxon>Micrococcaceae</taxon>
        <taxon>Nesterenkonia</taxon>
    </lineage>
</organism>
<keyword evidence="1" id="KW-0805">Transcription regulation</keyword>
<sequence length="294" mass="30527">MTVPEITRGSGGVLDAIRSALPSLIPSERRVAERIVGEPEEVLDMSAAEMASSTQTSAATVSRACQNLGFKGFQHLRMLLAREVGARRREEPTAEPGVRGYLGAIFRGAADAMGTAADTVDDESFIAAAEALRQARRVLVVSSGGSAAIAQSFAFRMTTSARSCEAPADSVSQLLAATGLTSEDVCVVVSESGSNTVTLNAADAAKSAGATLIGVTAYSRTRLTDLADHCLIAGAGYHAWREERIGGNIVLMILLGALHSAVVHPSALGDGADDSEHNAVSEFTLERVAGLIDE</sequence>
<name>A0ABU1FTL7_9MICC</name>
<evidence type="ECO:0000256" key="1">
    <source>
        <dbReference type="ARBA" id="ARBA00023015"/>
    </source>
</evidence>
<dbReference type="InterPro" id="IPR047640">
    <property type="entry name" value="RpiR-like"/>
</dbReference>
<dbReference type="PROSITE" id="PS51071">
    <property type="entry name" value="HTH_RPIR"/>
    <property type="match status" value="1"/>
</dbReference>
<dbReference type="InterPro" id="IPR036388">
    <property type="entry name" value="WH-like_DNA-bd_sf"/>
</dbReference>
<dbReference type="Gene3D" id="3.40.50.10490">
    <property type="entry name" value="Glucose-6-phosphate isomerase like protein, domain 1"/>
    <property type="match status" value="1"/>
</dbReference>
<dbReference type="Pfam" id="PF01418">
    <property type="entry name" value="HTH_6"/>
    <property type="match status" value="1"/>
</dbReference>
<accession>A0ABU1FTL7</accession>
<dbReference type="InterPro" id="IPR009057">
    <property type="entry name" value="Homeodomain-like_sf"/>
</dbReference>
<dbReference type="Gene3D" id="1.10.10.10">
    <property type="entry name" value="Winged helix-like DNA-binding domain superfamily/Winged helix DNA-binding domain"/>
    <property type="match status" value="1"/>
</dbReference>
<dbReference type="InterPro" id="IPR001347">
    <property type="entry name" value="SIS_dom"/>
</dbReference>
<dbReference type="CDD" id="cd05013">
    <property type="entry name" value="SIS_RpiR"/>
    <property type="match status" value="1"/>
</dbReference>
<feature type="domain" description="SIS" evidence="5">
    <location>
        <begin position="128"/>
        <end position="272"/>
    </location>
</feature>
<protein>
    <submittedName>
        <fullName evidence="6">MurR/RpiR family transcriptional regulator</fullName>
    </submittedName>
</protein>
<reference evidence="7" key="1">
    <citation type="submission" date="2023-07" db="EMBL/GenBank/DDBJ databases">
        <title>Description of three actinobacteria isolated from air of manufacturing shop in a pharmaceutical factory.</title>
        <authorList>
            <person name="Zhang D.-F."/>
        </authorList>
    </citation>
    <scope>NUCLEOTIDE SEQUENCE [LARGE SCALE GENOMIC DNA]</scope>
    <source>
        <strain evidence="7">CCTCC AB 207010</strain>
    </source>
</reference>
<comment type="caution">
    <text evidence="6">The sequence shown here is derived from an EMBL/GenBank/DDBJ whole genome shotgun (WGS) entry which is preliminary data.</text>
</comment>
<dbReference type="Pfam" id="PF01380">
    <property type="entry name" value="SIS"/>
    <property type="match status" value="1"/>
</dbReference>
<dbReference type="InterPro" id="IPR046348">
    <property type="entry name" value="SIS_dom_sf"/>
</dbReference>
<evidence type="ECO:0000313" key="6">
    <source>
        <dbReference type="EMBL" id="MDR5711577.1"/>
    </source>
</evidence>
<evidence type="ECO:0000259" key="5">
    <source>
        <dbReference type="PROSITE" id="PS51464"/>
    </source>
</evidence>
<evidence type="ECO:0000256" key="2">
    <source>
        <dbReference type="ARBA" id="ARBA00023125"/>
    </source>
</evidence>
<evidence type="ECO:0000256" key="3">
    <source>
        <dbReference type="ARBA" id="ARBA00023163"/>
    </source>
</evidence>
<dbReference type="SUPFAM" id="SSF53697">
    <property type="entry name" value="SIS domain"/>
    <property type="match status" value="1"/>
</dbReference>
<keyword evidence="7" id="KW-1185">Reference proteome</keyword>
<dbReference type="RefSeq" id="WP_310536959.1">
    <property type="nucleotide sequence ID" value="NZ_BAAAOC010000020.1"/>
</dbReference>
<keyword evidence="3" id="KW-0804">Transcription</keyword>
<dbReference type="Proteomes" id="UP001260872">
    <property type="component" value="Unassembled WGS sequence"/>
</dbReference>
<proteinExistence type="predicted"/>
<feature type="domain" description="HTH rpiR-type" evidence="4">
    <location>
        <begin position="11"/>
        <end position="87"/>
    </location>
</feature>
<gene>
    <name evidence="6" type="ORF">RH857_05450</name>
</gene>
<dbReference type="SUPFAM" id="SSF46689">
    <property type="entry name" value="Homeodomain-like"/>
    <property type="match status" value="1"/>
</dbReference>
<dbReference type="InterPro" id="IPR035472">
    <property type="entry name" value="RpiR-like_SIS"/>
</dbReference>
<keyword evidence="2" id="KW-0238">DNA-binding</keyword>
<dbReference type="EMBL" id="JAVKGT010000010">
    <property type="protein sequence ID" value="MDR5711577.1"/>
    <property type="molecule type" value="Genomic_DNA"/>
</dbReference>
<evidence type="ECO:0000259" key="4">
    <source>
        <dbReference type="PROSITE" id="PS51071"/>
    </source>
</evidence>
<dbReference type="PANTHER" id="PTHR30514">
    <property type="entry name" value="GLUCOKINASE"/>
    <property type="match status" value="1"/>
</dbReference>
<dbReference type="PROSITE" id="PS51464">
    <property type="entry name" value="SIS"/>
    <property type="match status" value="1"/>
</dbReference>